<dbReference type="GO" id="GO:0003950">
    <property type="term" value="F:NAD+ poly-ADP-ribosyltransferase activity"/>
    <property type="evidence" value="ECO:0007669"/>
    <property type="project" value="InterPro"/>
</dbReference>
<dbReference type="Gene3D" id="3.90.210.10">
    <property type="entry name" value="Heat-Labile Enterotoxin, subunit A"/>
    <property type="match status" value="1"/>
</dbReference>
<dbReference type="Proteomes" id="UP000278775">
    <property type="component" value="Unassembled WGS sequence"/>
</dbReference>
<dbReference type="AlphaFoldDB" id="A0A3M7TBJ6"/>
<dbReference type="InterPro" id="IPR003898">
    <property type="entry name" value="Borpert_toxA"/>
</dbReference>
<dbReference type="GO" id="GO:0005576">
    <property type="term" value="C:extracellular region"/>
    <property type="evidence" value="ECO:0007669"/>
    <property type="project" value="InterPro"/>
</dbReference>
<dbReference type="OrthoDB" id="4223934at2"/>
<comment type="caution">
    <text evidence="1">The sequence shown here is derived from an EMBL/GenBank/DDBJ whole genome shotgun (WGS) entry which is preliminary data.</text>
</comment>
<evidence type="ECO:0000313" key="2">
    <source>
        <dbReference type="Proteomes" id="UP000278775"/>
    </source>
</evidence>
<organism evidence="1 2">
    <name type="scientific">Chryseobacterium nematophagum</name>
    <dbReference type="NCBI Taxonomy" id="2305228"/>
    <lineage>
        <taxon>Bacteria</taxon>
        <taxon>Pseudomonadati</taxon>
        <taxon>Bacteroidota</taxon>
        <taxon>Flavobacteriia</taxon>
        <taxon>Flavobacteriales</taxon>
        <taxon>Weeksellaceae</taxon>
        <taxon>Chryseobacterium group</taxon>
        <taxon>Chryseobacterium</taxon>
    </lineage>
</organism>
<dbReference type="Pfam" id="PF02917">
    <property type="entry name" value="Pertussis_S1"/>
    <property type="match status" value="1"/>
</dbReference>
<gene>
    <name evidence="1" type="ORF">D1631_18590</name>
</gene>
<reference evidence="1 2" key="1">
    <citation type="submission" date="2018-08" db="EMBL/GenBank/DDBJ databases">
        <title>Chryseobacterium nematophagum: a novel matrix digesting pathogen of nematodes.</title>
        <authorList>
            <person name="Page A."/>
            <person name="Roberts M."/>
            <person name="Felix M.-A."/>
            <person name="Weir W."/>
        </authorList>
    </citation>
    <scope>NUCLEOTIDE SEQUENCE [LARGE SCALE GENOMIC DNA]</scope>
    <source>
        <strain evidence="1 2">JUb129</strain>
    </source>
</reference>
<dbReference type="RefSeq" id="WP_122637891.1">
    <property type="nucleotide sequence ID" value="NZ_QWIU01000003.1"/>
</dbReference>
<accession>A0A3M7TBJ6</accession>
<dbReference type="EMBL" id="QWIU01000003">
    <property type="protein sequence ID" value="RNA60498.1"/>
    <property type="molecule type" value="Genomic_DNA"/>
</dbReference>
<sequence length="104" mass="11585">MNLLSCSEETATDLLLAMDGNTGTKLNMQARAAANNENLSLTHPNLRTNIPVPNLVYRVDSRSPDEIFRDGFTARRISYNLGNHVLGGICLIVDIFPLLKEWNQ</sequence>
<name>A0A3M7TBJ6_9FLAO</name>
<dbReference type="SUPFAM" id="SSF56399">
    <property type="entry name" value="ADP-ribosylation"/>
    <property type="match status" value="1"/>
</dbReference>
<evidence type="ECO:0000313" key="1">
    <source>
        <dbReference type="EMBL" id="RNA60498.1"/>
    </source>
</evidence>
<protein>
    <submittedName>
        <fullName evidence="1">Uncharacterized protein</fullName>
    </submittedName>
</protein>
<proteinExistence type="predicted"/>